<dbReference type="PANTHER" id="PTHR33473:SF19">
    <property type="entry name" value="ATP-DEPENDENT CLP PROTEASE ADAPTER PROTEIN CLPS"/>
    <property type="match status" value="1"/>
</dbReference>
<dbReference type="PANTHER" id="PTHR33473">
    <property type="entry name" value="ATP-DEPENDENT CLP PROTEASE ADAPTER PROTEIN CLPS1, CHLOROPLASTIC"/>
    <property type="match status" value="1"/>
</dbReference>
<reference evidence="4" key="1">
    <citation type="journal article" date="2014" name="Int. J. Syst. Evol. Microbiol.">
        <title>Complete genome sequence of Corynebacterium casei LMG S-19264T (=DSM 44701T), isolated from a smear-ripened cheese.</title>
        <authorList>
            <consortium name="US DOE Joint Genome Institute (JGI-PGF)"/>
            <person name="Walter F."/>
            <person name="Albersmeier A."/>
            <person name="Kalinowski J."/>
            <person name="Ruckert C."/>
        </authorList>
    </citation>
    <scope>NUCLEOTIDE SEQUENCE</scope>
    <source>
        <strain evidence="4">NBRC 110071</strain>
    </source>
</reference>
<dbReference type="NCBIfam" id="NF000672">
    <property type="entry name" value="PRK00033.1-5"/>
    <property type="match status" value="1"/>
</dbReference>
<dbReference type="GO" id="GO:0008233">
    <property type="term" value="F:peptidase activity"/>
    <property type="evidence" value="ECO:0007669"/>
    <property type="project" value="UniProtKB-KW"/>
</dbReference>
<comment type="similarity">
    <text evidence="1">Belongs to the ClpS family.</text>
</comment>
<reference evidence="4" key="2">
    <citation type="submission" date="2023-01" db="EMBL/GenBank/DDBJ databases">
        <title>Draft genome sequence of Litoribrevibacter albus strain NBRC 110071.</title>
        <authorList>
            <person name="Sun Q."/>
            <person name="Mori K."/>
        </authorList>
    </citation>
    <scope>NUCLEOTIDE SEQUENCE</scope>
    <source>
        <strain evidence="4">NBRC 110071</strain>
    </source>
</reference>
<proteinExistence type="inferred from homology"/>
<dbReference type="GO" id="GO:0006508">
    <property type="term" value="P:proteolysis"/>
    <property type="evidence" value="ECO:0007669"/>
    <property type="project" value="UniProtKB-UniRule"/>
</dbReference>
<feature type="region of interest" description="Disordered" evidence="2">
    <location>
        <begin position="1"/>
        <end position="24"/>
    </location>
</feature>
<feature type="domain" description="Adaptor protein ClpS core" evidence="3">
    <location>
        <begin position="27"/>
        <end position="106"/>
    </location>
</feature>
<dbReference type="Pfam" id="PF02617">
    <property type="entry name" value="ClpS"/>
    <property type="match status" value="1"/>
</dbReference>
<dbReference type="RefSeq" id="WP_284381388.1">
    <property type="nucleotide sequence ID" value="NZ_BSNM01000014.1"/>
</dbReference>
<dbReference type="InterPro" id="IPR022935">
    <property type="entry name" value="ClpS"/>
</dbReference>
<dbReference type="EMBL" id="BSNM01000014">
    <property type="protein sequence ID" value="GLQ31699.1"/>
    <property type="molecule type" value="Genomic_DNA"/>
</dbReference>
<dbReference type="Proteomes" id="UP001161389">
    <property type="component" value="Unassembled WGS sequence"/>
</dbReference>
<dbReference type="FunFam" id="3.30.1390.10:FF:000002">
    <property type="entry name" value="ATP-dependent Clp protease adapter protein ClpS"/>
    <property type="match status" value="1"/>
</dbReference>
<sequence>MSSGFGDDQEFGFGTGLATAPSETELKPPSMYRVVLMNDDYTPMDFVIEVLMVFFSMDEQKATDVMLTVHTKGKGVCGVFSKDVAETKAHMVNDYSRQNQHPLLCEVEVAE</sequence>
<organism evidence="4 5">
    <name type="scientific">Litoribrevibacter albus</name>
    <dbReference type="NCBI Taxonomy" id="1473156"/>
    <lineage>
        <taxon>Bacteria</taxon>
        <taxon>Pseudomonadati</taxon>
        <taxon>Pseudomonadota</taxon>
        <taxon>Gammaproteobacteria</taxon>
        <taxon>Oceanospirillales</taxon>
        <taxon>Oceanospirillaceae</taxon>
        <taxon>Litoribrevibacter</taxon>
    </lineage>
</organism>
<evidence type="ECO:0000313" key="5">
    <source>
        <dbReference type="Proteomes" id="UP001161389"/>
    </source>
</evidence>
<comment type="caution">
    <text evidence="4">The sequence shown here is derived from an EMBL/GenBank/DDBJ whole genome shotgun (WGS) entry which is preliminary data.</text>
</comment>
<dbReference type="InterPro" id="IPR003769">
    <property type="entry name" value="ClpS_core"/>
</dbReference>
<evidence type="ECO:0000256" key="2">
    <source>
        <dbReference type="SAM" id="MobiDB-lite"/>
    </source>
</evidence>
<evidence type="ECO:0000256" key="1">
    <source>
        <dbReference type="HAMAP-Rule" id="MF_00302"/>
    </source>
</evidence>
<comment type="subunit">
    <text evidence="1">Binds to the N-terminal domain of the chaperone ClpA.</text>
</comment>
<dbReference type="NCBIfam" id="NF000670">
    <property type="entry name" value="PRK00033.1-3"/>
    <property type="match status" value="1"/>
</dbReference>
<keyword evidence="4" id="KW-0378">Hydrolase</keyword>
<evidence type="ECO:0000259" key="3">
    <source>
        <dbReference type="Pfam" id="PF02617"/>
    </source>
</evidence>
<dbReference type="HAMAP" id="MF_00302">
    <property type="entry name" value="ClpS"/>
    <property type="match status" value="1"/>
</dbReference>
<name>A0AA37SBN0_9GAMM</name>
<gene>
    <name evidence="1 4" type="primary">clpS</name>
    <name evidence="4" type="ORF">GCM10007876_21780</name>
</gene>
<keyword evidence="4" id="KW-0645">Protease</keyword>
<accession>A0AA37SBN0</accession>
<protein>
    <recommendedName>
        <fullName evidence="1">ATP-dependent Clp protease adapter protein ClpS</fullName>
    </recommendedName>
</protein>
<dbReference type="SUPFAM" id="SSF54736">
    <property type="entry name" value="ClpS-like"/>
    <property type="match status" value="1"/>
</dbReference>
<evidence type="ECO:0000313" key="4">
    <source>
        <dbReference type="EMBL" id="GLQ31699.1"/>
    </source>
</evidence>
<dbReference type="InterPro" id="IPR014719">
    <property type="entry name" value="Ribosomal_bL12_C/ClpS-like"/>
</dbReference>
<dbReference type="Gene3D" id="3.30.1390.10">
    <property type="match status" value="1"/>
</dbReference>
<dbReference type="GO" id="GO:0030163">
    <property type="term" value="P:protein catabolic process"/>
    <property type="evidence" value="ECO:0007669"/>
    <property type="project" value="InterPro"/>
</dbReference>
<comment type="function">
    <text evidence="1">Involved in the modulation of the specificity of the ClpAP-mediated ATP-dependent protein degradation.</text>
</comment>
<keyword evidence="5" id="KW-1185">Reference proteome</keyword>
<dbReference type="AlphaFoldDB" id="A0AA37SBN0"/>